<feature type="transmembrane region" description="Helical" evidence="2">
    <location>
        <begin position="36"/>
        <end position="57"/>
    </location>
</feature>
<dbReference type="InterPro" id="IPR029062">
    <property type="entry name" value="Class_I_gatase-like"/>
</dbReference>
<dbReference type="Gene3D" id="3.40.50.880">
    <property type="match status" value="2"/>
</dbReference>
<feature type="domain" description="VWFA" evidence="3">
    <location>
        <begin position="404"/>
        <end position="571"/>
    </location>
</feature>
<dbReference type="CDD" id="cd00198">
    <property type="entry name" value="vWFA"/>
    <property type="match status" value="1"/>
</dbReference>
<dbReference type="AlphaFoldDB" id="A0A366EXC0"/>
<dbReference type="Pfam" id="PF13519">
    <property type="entry name" value="VWA_2"/>
    <property type="match status" value="1"/>
</dbReference>
<dbReference type="InterPro" id="IPR036465">
    <property type="entry name" value="vWFA_dom_sf"/>
</dbReference>
<evidence type="ECO:0000256" key="1">
    <source>
        <dbReference type="SAM" id="MobiDB-lite"/>
    </source>
</evidence>
<feature type="transmembrane region" description="Helical" evidence="2">
    <location>
        <begin position="6"/>
        <end position="24"/>
    </location>
</feature>
<dbReference type="Gene3D" id="3.40.50.410">
    <property type="entry name" value="von Willebrand factor, type A domain"/>
    <property type="match status" value="1"/>
</dbReference>
<organism evidence="4 5">
    <name type="scientific">Rossellomorea aquimaris</name>
    <dbReference type="NCBI Taxonomy" id="189382"/>
    <lineage>
        <taxon>Bacteria</taxon>
        <taxon>Bacillati</taxon>
        <taxon>Bacillota</taxon>
        <taxon>Bacilli</taxon>
        <taxon>Bacillales</taxon>
        <taxon>Bacillaceae</taxon>
        <taxon>Rossellomorea</taxon>
    </lineage>
</organism>
<dbReference type="SMART" id="SM00327">
    <property type="entry name" value="VWA"/>
    <property type="match status" value="2"/>
</dbReference>
<feature type="compositionally biased region" description="Basic and acidic residues" evidence="1">
    <location>
        <begin position="886"/>
        <end position="923"/>
    </location>
</feature>
<dbReference type="PANTHER" id="PTHR37947">
    <property type="entry name" value="BLL2462 PROTEIN"/>
    <property type="match status" value="1"/>
</dbReference>
<keyword evidence="2" id="KW-0812">Transmembrane</keyword>
<dbReference type="PANTHER" id="PTHR37947:SF2">
    <property type="entry name" value="VON WILLEBRAND FACTOR TYPE A"/>
    <property type="match status" value="1"/>
</dbReference>
<protein>
    <submittedName>
        <fullName evidence="4">Mg-chelatase subunit ChlD</fullName>
    </submittedName>
</protein>
<evidence type="ECO:0000256" key="2">
    <source>
        <dbReference type="SAM" id="Phobius"/>
    </source>
</evidence>
<gene>
    <name evidence="4" type="ORF">DET59_102381</name>
</gene>
<evidence type="ECO:0000313" key="5">
    <source>
        <dbReference type="Proteomes" id="UP000252118"/>
    </source>
</evidence>
<dbReference type="PROSITE" id="PS50234">
    <property type="entry name" value="VWFA"/>
    <property type="match status" value="1"/>
</dbReference>
<name>A0A366EXC0_9BACI</name>
<evidence type="ECO:0000259" key="3">
    <source>
        <dbReference type="PROSITE" id="PS50234"/>
    </source>
</evidence>
<keyword evidence="2" id="KW-0472">Membrane</keyword>
<evidence type="ECO:0000313" key="4">
    <source>
        <dbReference type="EMBL" id="RBP06994.1"/>
    </source>
</evidence>
<accession>A0A366EXC0</accession>
<dbReference type="OrthoDB" id="9781333at2"/>
<proteinExistence type="predicted"/>
<comment type="caution">
    <text evidence="4">The sequence shown here is derived from an EMBL/GenBank/DDBJ whole genome shotgun (WGS) entry which is preliminary data.</text>
</comment>
<dbReference type="SUPFAM" id="SSF53300">
    <property type="entry name" value="vWA-like"/>
    <property type="match status" value="2"/>
</dbReference>
<dbReference type="EMBL" id="QNRJ01000002">
    <property type="protein sequence ID" value="RBP06994.1"/>
    <property type="molecule type" value="Genomic_DNA"/>
</dbReference>
<keyword evidence="2" id="KW-1133">Transmembrane helix</keyword>
<sequence length="923" mass="102785">MGIEFKEVLWLWLMIPLGFVLFLFAKQGLKRKEEQFVLLLRGCGMGLLIIALANPFIMLPDKGRSVIILADRSASVAEQENHILNLINQATSTTREHDGYGIVAFGENPEIERTISPERNHIDQFAGEIKEGQTNLEEGLEYASNLLTRGGRIVAITDGRETTGSGGNVIPLLKEKGIEVDWIPLSSDTKEDVAVTNVATPSIQYEGEETTINVNVYSTTKKEIEIRISLNDRSIIKEIVQVQEGNNEFQFNHVVGESGLLEYKAEVFTAGDGSKENNTLYNLARSEGPAKVLLVENPSGESPLTPLLKSAGFSVDSYKPEQLPGKLTSYLQYQTILFDNVSATSIPEEKMLLMEKSVKEFGRGFIMFGGSDSFALGGYFKTPIERLLPVDMDVKGKKELPSLGLVIVLDRSGSMNGHKIALAKEAAARTVSLLRDKDTLGVIAFDDRPWEIVETKPLSDRKKAEKQIRSISPGGGTEIFSSLQQAYKSLEDLPLKRKHIILLTDGQSATTGSYQSLVEDGHGKQITLSTVSIGEGADRGLLNDLSQWGKGRFYDVVDASVIPSILTRETVITTRTYIEDNPFYPVISSSKWESLFTEGIPQMNAYIATSPKGTALVEMKSEKNDPILATWRYGLGRTFAFTSDTTGKWTGDFIRWKGWPTFVNQLVTRSFPDIQSNPYTIDVKDDPGHTQLKLSSSAGDVPQLEVTALDESGKKIPATTRIKAPGDYEVEFESRLSPGLYHMNISKTGEEGGSSFQTGFSVPYSKEYSYKGGTRTLDEIVEETGGKRYSSTKEVFRKFETKPFREQSTQSLFIMIGILLFFAEIAIRRFGLGPILGVVNKLKRRIPASVPKEQTSLEQLGRKVKHNRKPNEWDKPINNKQPIPEVSEKKVPVNKPKVKEEPQETRDDDRLQRLLEAKRRRDK</sequence>
<reference evidence="4 5" key="1">
    <citation type="submission" date="2018-06" db="EMBL/GenBank/DDBJ databases">
        <title>Freshwater and sediment microbial communities from various areas in North America, analyzing microbe dynamics in response to fracking.</title>
        <authorList>
            <person name="Lamendella R."/>
        </authorList>
    </citation>
    <scope>NUCLEOTIDE SEQUENCE [LARGE SCALE GENOMIC DNA]</scope>
    <source>
        <strain evidence="4 5">97B</strain>
    </source>
</reference>
<dbReference type="InterPro" id="IPR002035">
    <property type="entry name" value="VWF_A"/>
</dbReference>
<dbReference type="RefSeq" id="WP_113968384.1">
    <property type="nucleotide sequence ID" value="NZ_QNRJ01000002.1"/>
</dbReference>
<dbReference type="Pfam" id="PF00092">
    <property type="entry name" value="VWA"/>
    <property type="match status" value="1"/>
</dbReference>
<feature type="region of interest" description="Disordered" evidence="1">
    <location>
        <begin position="851"/>
        <end position="923"/>
    </location>
</feature>
<dbReference type="SUPFAM" id="SSF52317">
    <property type="entry name" value="Class I glutamine amidotransferase-like"/>
    <property type="match status" value="1"/>
</dbReference>
<dbReference type="Proteomes" id="UP000252118">
    <property type="component" value="Unassembled WGS sequence"/>
</dbReference>